<evidence type="ECO:0000313" key="8">
    <source>
        <dbReference type="Proteomes" id="UP000188235"/>
    </source>
</evidence>
<dbReference type="Pfam" id="PF13977">
    <property type="entry name" value="TetR_C_6"/>
    <property type="match status" value="1"/>
</dbReference>
<keyword evidence="8" id="KW-1185">Reference proteome</keyword>
<name>A0A1Q2CV91_9ACTN</name>
<evidence type="ECO:0000256" key="4">
    <source>
        <dbReference type="ARBA" id="ARBA00023163"/>
    </source>
</evidence>
<dbReference type="STRING" id="399497.BW733_03230"/>
<evidence type="ECO:0000259" key="6">
    <source>
        <dbReference type="PROSITE" id="PS50977"/>
    </source>
</evidence>
<dbReference type="GO" id="GO:0000976">
    <property type="term" value="F:transcription cis-regulatory region binding"/>
    <property type="evidence" value="ECO:0007669"/>
    <property type="project" value="TreeGrafter"/>
</dbReference>
<dbReference type="RefSeq" id="WP_077347852.1">
    <property type="nucleotide sequence ID" value="NZ_CP019607.1"/>
</dbReference>
<dbReference type="InterPro" id="IPR009057">
    <property type="entry name" value="Homeodomain-like_sf"/>
</dbReference>
<dbReference type="Pfam" id="PF00440">
    <property type="entry name" value="TetR_N"/>
    <property type="match status" value="1"/>
</dbReference>
<keyword evidence="1" id="KW-0678">Repressor</keyword>
<dbReference type="InterPro" id="IPR001647">
    <property type="entry name" value="HTH_TetR"/>
</dbReference>
<dbReference type="Gene3D" id="1.10.357.10">
    <property type="entry name" value="Tetracycline Repressor, domain 2"/>
    <property type="match status" value="1"/>
</dbReference>
<proteinExistence type="predicted"/>
<dbReference type="SUPFAM" id="SSF48498">
    <property type="entry name" value="Tetracyclin repressor-like, C-terminal domain"/>
    <property type="match status" value="1"/>
</dbReference>
<keyword evidence="2" id="KW-0805">Transcription regulation</keyword>
<evidence type="ECO:0000256" key="1">
    <source>
        <dbReference type="ARBA" id="ARBA00022491"/>
    </source>
</evidence>
<accession>A0A1Q2CV91</accession>
<evidence type="ECO:0000256" key="5">
    <source>
        <dbReference type="PROSITE-ProRule" id="PRU00335"/>
    </source>
</evidence>
<evidence type="ECO:0000256" key="3">
    <source>
        <dbReference type="ARBA" id="ARBA00023125"/>
    </source>
</evidence>
<feature type="DNA-binding region" description="H-T-H motif" evidence="5">
    <location>
        <begin position="39"/>
        <end position="58"/>
    </location>
</feature>
<dbReference type="OrthoDB" id="5112469at2"/>
<feature type="domain" description="HTH tetR-type" evidence="6">
    <location>
        <begin position="16"/>
        <end position="76"/>
    </location>
</feature>
<dbReference type="InterPro" id="IPR036271">
    <property type="entry name" value="Tet_transcr_reg_TetR-rel_C_sf"/>
</dbReference>
<dbReference type="InterPro" id="IPR050109">
    <property type="entry name" value="HTH-type_TetR-like_transc_reg"/>
</dbReference>
<dbReference type="EMBL" id="CP019607">
    <property type="protein sequence ID" value="AQP49999.1"/>
    <property type="molecule type" value="Genomic_DNA"/>
</dbReference>
<gene>
    <name evidence="7" type="ORF">BW733_03230</name>
</gene>
<dbReference type="GO" id="GO:0003700">
    <property type="term" value="F:DNA-binding transcription factor activity"/>
    <property type="evidence" value="ECO:0007669"/>
    <property type="project" value="TreeGrafter"/>
</dbReference>
<dbReference type="PANTHER" id="PTHR30055">
    <property type="entry name" value="HTH-TYPE TRANSCRIPTIONAL REGULATOR RUTR"/>
    <property type="match status" value="1"/>
</dbReference>
<dbReference type="PRINTS" id="PR00455">
    <property type="entry name" value="HTHTETR"/>
</dbReference>
<dbReference type="InterPro" id="IPR039538">
    <property type="entry name" value="BetI_C"/>
</dbReference>
<reference evidence="7 8" key="1">
    <citation type="journal article" date="2008" name="Int. J. Syst. Evol. Microbiol.">
        <title>Tessaracoccus flavescens sp. nov., isolated from marine sediment.</title>
        <authorList>
            <person name="Lee D.W."/>
            <person name="Lee S.D."/>
        </authorList>
    </citation>
    <scope>NUCLEOTIDE SEQUENCE [LARGE SCALE GENOMIC DNA]</scope>
    <source>
        <strain evidence="7 8">SST-39T</strain>
    </source>
</reference>
<dbReference type="AlphaFoldDB" id="A0A1Q2CV91"/>
<dbReference type="PROSITE" id="PS50977">
    <property type="entry name" value="HTH_TETR_2"/>
    <property type="match status" value="1"/>
</dbReference>
<evidence type="ECO:0000313" key="7">
    <source>
        <dbReference type="EMBL" id="AQP49999.1"/>
    </source>
</evidence>
<protein>
    <recommendedName>
        <fullName evidence="6">HTH tetR-type domain-containing protein</fullName>
    </recommendedName>
</protein>
<organism evidence="7 8">
    <name type="scientific">Tessaracoccus flavescens</name>
    <dbReference type="NCBI Taxonomy" id="399497"/>
    <lineage>
        <taxon>Bacteria</taxon>
        <taxon>Bacillati</taxon>
        <taxon>Actinomycetota</taxon>
        <taxon>Actinomycetes</taxon>
        <taxon>Propionibacteriales</taxon>
        <taxon>Propionibacteriaceae</taxon>
        <taxon>Tessaracoccus</taxon>
    </lineage>
</organism>
<dbReference type="Proteomes" id="UP000188235">
    <property type="component" value="Chromosome"/>
</dbReference>
<dbReference type="SUPFAM" id="SSF46689">
    <property type="entry name" value="Homeodomain-like"/>
    <property type="match status" value="1"/>
</dbReference>
<dbReference type="KEGG" id="tfa:BW733_03230"/>
<sequence length="208" mass="23326">MAKAYSRRRGPCAKTAERRQRILDAALQVFAAHGYRAGSMREVARVADMSLSNLMHHFKTKDDLLLALLERRDADSPGQRTGTNDLVADILAQARWNQTMPELIALYSVLSAESLTDGHPGRDYFIERFTTVRRGFEEEFAKLHDAGRLRPGVDPHMVAGSITALWDGIQLQWLLQPDQIDVVAYLQAFLDLVTQPADSALVRVIPEN</sequence>
<keyword evidence="3 5" id="KW-0238">DNA-binding</keyword>
<keyword evidence="4" id="KW-0804">Transcription</keyword>
<dbReference type="PANTHER" id="PTHR30055:SF226">
    <property type="entry name" value="HTH-TYPE TRANSCRIPTIONAL REGULATOR PKSA"/>
    <property type="match status" value="1"/>
</dbReference>
<evidence type="ECO:0000256" key="2">
    <source>
        <dbReference type="ARBA" id="ARBA00023015"/>
    </source>
</evidence>